<feature type="compositionally biased region" description="Acidic residues" evidence="1">
    <location>
        <begin position="121"/>
        <end position="132"/>
    </location>
</feature>
<organism evidence="2 3">
    <name type="scientific">Macrostomum lignano</name>
    <dbReference type="NCBI Taxonomy" id="282301"/>
    <lineage>
        <taxon>Eukaryota</taxon>
        <taxon>Metazoa</taxon>
        <taxon>Spiralia</taxon>
        <taxon>Lophotrochozoa</taxon>
        <taxon>Platyhelminthes</taxon>
        <taxon>Rhabditophora</taxon>
        <taxon>Macrostomorpha</taxon>
        <taxon>Macrostomida</taxon>
        <taxon>Macrostomidae</taxon>
        <taxon>Macrostomum</taxon>
    </lineage>
</organism>
<feature type="compositionally biased region" description="Basic and acidic residues" evidence="1">
    <location>
        <begin position="56"/>
        <end position="76"/>
    </location>
</feature>
<feature type="compositionally biased region" description="Acidic residues" evidence="1">
    <location>
        <begin position="139"/>
        <end position="149"/>
    </location>
</feature>
<proteinExistence type="predicted"/>
<dbReference type="AlphaFoldDB" id="A0A267EBH6"/>
<evidence type="ECO:0000313" key="3">
    <source>
        <dbReference type="Proteomes" id="UP000215902"/>
    </source>
</evidence>
<dbReference type="Proteomes" id="UP000215902">
    <property type="component" value="Unassembled WGS sequence"/>
</dbReference>
<protein>
    <submittedName>
        <fullName evidence="2">Uncharacterized protein</fullName>
    </submittedName>
</protein>
<feature type="compositionally biased region" description="Pro residues" evidence="1">
    <location>
        <begin position="237"/>
        <end position="249"/>
    </location>
</feature>
<accession>A0A267EBH6</accession>
<name>A0A267EBH6_9PLAT</name>
<feature type="region of interest" description="Disordered" evidence="1">
    <location>
        <begin position="1"/>
        <end position="179"/>
    </location>
</feature>
<sequence>TNKFSPGAPRQNLESKLSAGRSPHALVAGRGPQQPPSVSIRPRRNDESPAGIQQSVDDRRKRLSDQGDKFYTDYEQTRSANPAAGKADFNNSALSAKAKQPPPNRRTRRSPLAYSSSSSSSEDDSDDSDDSGECYLEQPEAEQQPEEPVNESQRSSTISTDDDSESDEDEEVGRDLYTQDLDAEIETLQIASIEDLVKYSQDHVTRGQAAQRLHETKTKQLAQARAKQQKKKKQQPLPNPPQLRRPPPSSRIQPGCQP</sequence>
<dbReference type="EMBL" id="NIVC01002318">
    <property type="protein sequence ID" value="PAA58923.1"/>
    <property type="molecule type" value="Genomic_DNA"/>
</dbReference>
<comment type="caution">
    <text evidence="2">The sequence shown here is derived from an EMBL/GenBank/DDBJ whole genome shotgun (WGS) entry which is preliminary data.</text>
</comment>
<gene>
    <name evidence="2" type="ORF">BOX15_Mlig019680g2</name>
</gene>
<feature type="compositionally biased region" description="Acidic residues" evidence="1">
    <location>
        <begin position="160"/>
        <end position="172"/>
    </location>
</feature>
<feature type="non-terminal residue" evidence="2">
    <location>
        <position position="1"/>
    </location>
</feature>
<evidence type="ECO:0000313" key="2">
    <source>
        <dbReference type="EMBL" id="PAA58923.1"/>
    </source>
</evidence>
<feature type="region of interest" description="Disordered" evidence="1">
    <location>
        <begin position="201"/>
        <end position="258"/>
    </location>
</feature>
<reference evidence="2 3" key="1">
    <citation type="submission" date="2017-06" db="EMBL/GenBank/DDBJ databases">
        <title>A platform for efficient transgenesis in Macrostomum lignano, a flatworm model organism for stem cell research.</title>
        <authorList>
            <person name="Berezikov E."/>
        </authorList>
    </citation>
    <scope>NUCLEOTIDE SEQUENCE [LARGE SCALE GENOMIC DNA]</scope>
    <source>
        <strain evidence="2">DV1</strain>
        <tissue evidence="2">Whole organism</tissue>
    </source>
</reference>
<keyword evidence="3" id="KW-1185">Reference proteome</keyword>
<evidence type="ECO:0000256" key="1">
    <source>
        <dbReference type="SAM" id="MobiDB-lite"/>
    </source>
</evidence>